<feature type="signal peptide" evidence="1">
    <location>
        <begin position="1"/>
        <end position="23"/>
    </location>
</feature>
<comment type="caution">
    <text evidence="2">The sequence shown here is derived from an EMBL/GenBank/DDBJ whole genome shotgun (WGS) entry which is preliminary data.</text>
</comment>
<organism evidence="2 3">
    <name type="scientific">Chryseosolibacter indicus</name>
    <dbReference type="NCBI Taxonomy" id="2782351"/>
    <lineage>
        <taxon>Bacteria</taxon>
        <taxon>Pseudomonadati</taxon>
        <taxon>Bacteroidota</taxon>
        <taxon>Cytophagia</taxon>
        <taxon>Cytophagales</taxon>
        <taxon>Chryseotaleaceae</taxon>
        <taxon>Chryseosolibacter</taxon>
    </lineage>
</organism>
<proteinExistence type="predicted"/>
<dbReference type="RefSeq" id="WP_254155712.1">
    <property type="nucleotide sequence ID" value="NZ_JAHESD010000064.1"/>
</dbReference>
<dbReference type="InterPro" id="IPR025667">
    <property type="entry name" value="SprB_repeat"/>
</dbReference>
<protein>
    <recommendedName>
        <fullName evidence="4">SprB repeat-containing protein</fullName>
    </recommendedName>
</protein>
<gene>
    <name evidence="2" type="ORF">KK060_20515</name>
</gene>
<evidence type="ECO:0008006" key="4">
    <source>
        <dbReference type="Google" id="ProtNLM"/>
    </source>
</evidence>
<dbReference type="Proteomes" id="UP000772618">
    <property type="component" value="Unassembled WGS sequence"/>
</dbReference>
<dbReference type="EMBL" id="JAHESD010000064">
    <property type="protein sequence ID" value="MBT1705686.1"/>
    <property type="molecule type" value="Genomic_DNA"/>
</dbReference>
<keyword evidence="1" id="KW-0732">Signal</keyword>
<reference evidence="2 3" key="1">
    <citation type="submission" date="2021-05" db="EMBL/GenBank/DDBJ databases">
        <title>A Polyphasic approach of four new species of the genus Ohtaekwangia: Ohtaekwangia histidinii sp. nov., Ohtaekwangia cretensis sp. nov., Ohtaekwangia indiensis sp. nov., Ohtaekwangia reichenbachii sp. nov. from diverse environment.</title>
        <authorList>
            <person name="Octaviana S."/>
        </authorList>
    </citation>
    <scope>NUCLEOTIDE SEQUENCE [LARGE SCALE GENOMIC DNA]</scope>
    <source>
        <strain evidence="2 3">PWU20</strain>
    </source>
</reference>
<sequence length="450" mass="45474">MKHFLLTSSLFLLSLFFFQSAIAQTCPTVGNTKIEVCNDAGGAGLIRIVINDGTGPFNNGAGQPYTYILFNQIGPTPVSEPLGDVPITFVSPNMIEFSNVPDGTYYVRIIRDSNPSVAPNPECSVTIGGGGINVNSGNALNLSSAISLDCNPIIGTGNGSIDITVTGGVAPYTYAWSNGQTTQDISSLDAGNYSVVVTDANHCTLTRNFNIPTSTQSNAGSNQDVCSASATLAANAPNAAEVGTWSVISGSGTFGSANSNTSSVSGLSIGPNVFRWTIKDTGGVCVGTTSDVTITRYEAPTVEAGDAASTCINTAYTLVGSSVGGSATTGTWSIVSPATGGSLSSTSALANPAVVQFSATVAGSYTLRLTTNDPAGPCGPVTDDVIITVDPTPTAPVVSTPVNYCQGAPSTSLSATGSNLLWYTTATGGTGSTTAPTPSTAATGTTTYYV</sequence>
<accession>A0ABS5VWS4</accession>
<dbReference type="InterPro" id="IPR013783">
    <property type="entry name" value="Ig-like_fold"/>
</dbReference>
<dbReference type="Gene3D" id="2.60.40.740">
    <property type="match status" value="1"/>
</dbReference>
<dbReference type="Gene3D" id="2.60.40.10">
    <property type="entry name" value="Immunoglobulins"/>
    <property type="match status" value="1"/>
</dbReference>
<evidence type="ECO:0000313" key="2">
    <source>
        <dbReference type="EMBL" id="MBT1705686.1"/>
    </source>
</evidence>
<evidence type="ECO:0000313" key="3">
    <source>
        <dbReference type="Proteomes" id="UP000772618"/>
    </source>
</evidence>
<evidence type="ECO:0000256" key="1">
    <source>
        <dbReference type="SAM" id="SignalP"/>
    </source>
</evidence>
<feature type="chain" id="PRO_5047487804" description="SprB repeat-containing protein" evidence="1">
    <location>
        <begin position="24"/>
        <end position="450"/>
    </location>
</feature>
<keyword evidence="3" id="KW-1185">Reference proteome</keyword>
<feature type="non-terminal residue" evidence="2">
    <location>
        <position position="450"/>
    </location>
</feature>
<dbReference type="Pfam" id="PF13573">
    <property type="entry name" value="SprB"/>
    <property type="match status" value="1"/>
</dbReference>
<name>A0ABS5VWS4_9BACT</name>